<evidence type="ECO:0000256" key="1">
    <source>
        <dbReference type="ARBA" id="ARBA00022737"/>
    </source>
</evidence>
<keyword evidence="1" id="KW-0677">Repeat</keyword>
<dbReference type="AlphaFoldDB" id="A0A803NCQ8"/>
<reference evidence="5" key="1">
    <citation type="journal article" date="2017" name="Nature">
        <title>The genome of Chenopodium quinoa.</title>
        <authorList>
            <person name="Jarvis D.E."/>
            <person name="Ho Y.S."/>
            <person name="Lightfoot D.J."/>
            <person name="Schmoeckel S.M."/>
            <person name="Li B."/>
            <person name="Borm T.J.A."/>
            <person name="Ohyanagi H."/>
            <person name="Mineta K."/>
            <person name="Michell C.T."/>
            <person name="Saber N."/>
            <person name="Kharbatia N.M."/>
            <person name="Rupper R.R."/>
            <person name="Sharp A.R."/>
            <person name="Dally N."/>
            <person name="Boughton B.A."/>
            <person name="Woo Y.H."/>
            <person name="Gao G."/>
            <person name="Schijlen E.G.W.M."/>
            <person name="Guo X."/>
            <person name="Momin A.A."/>
            <person name="Negrao S."/>
            <person name="Al-Babili S."/>
            <person name="Gehring C."/>
            <person name="Roessner U."/>
            <person name="Jung C."/>
            <person name="Murphy K."/>
            <person name="Arold S.T."/>
            <person name="Gojobori T."/>
            <person name="van der Linden C.G."/>
            <person name="van Loo E.N."/>
            <person name="Jellen E.N."/>
            <person name="Maughan P.J."/>
            <person name="Tester M."/>
        </authorList>
    </citation>
    <scope>NUCLEOTIDE SEQUENCE [LARGE SCALE GENOMIC DNA]</scope>
    <source>
        <strain evidence="5">cv. PI 614886</strain>
    </source>
</reference>
<dbReference type="EnsemblPlants" id="AUR62043882-RA">
    <property type="protein sequence ID" value="AUR62043882-RA:cds"/>
    <property type="gene ID" value="AUR62043882"/>
</dbReference>
<keyword evidence="6" id="KW-1185">Reference proteome</keyword>
<name>A0A803NCQ8_CHEQI</name>
<keyword evidence="2" id="KW-0547">Nucleotide-binding</keyword>
<evidence type="ECO:0000256" key="3">
    <source>
        <dbReference type="ARBA" id="ARBA00022821"/>
    </source>
</evidence>
<dbReference type="Pfam" id="PF18052">
    <property type="entry name" value="Rx_N"/>
    <property type="match status" value="1"/>
</dbReference>
<reference evidence="5" key="2">
    <citation type="submission" date="2021-03" db="UniProtKB">
        <authorList>
            <consortium name="EnsemblPlants"/>
        </authorList>
    </citation>
    <scope>IDENTIFICATION</scope>
</reference>
<evidence type="ECO:0000259" key="4">
    <source>
        <dbReference type="Pfam" id="PF18052"/>
    </source>
</evidence>
<evidence type="ECO:0000256" key="2">
    <source>
        <dbReference type="ARBA" id="ARBA00022741"/>
    </source>
</evidence>
<dbReference type="Gene3D" id="1.20.5.4130">
    <property type="match status" value="1"/>
</dbReference>
<sequence>MTEGGRGRGFWVGFRGGGGRGEGFRQLGRSPARGGVGEVAGIEKGRGWGFWVGFRGGGGKGEGFRQLGRSPARGGVGEVAGIEKGRGWGFWVGFRGGGGKGEGFRQLGRSPARGGVGEVAGIEKGRGWGFWVGFRGGGGKGEGFRQLGRSPARGGVGEVAGIEKSRLLSPHFLQPLQLMLVQTEVLGKAPFKEVASLWGARADLKKLQNTIRMIQARVHDTERHQEVDDSDAVKEWLQRLEMLLYQVDDLFDLVLTIDCQKQRIELNKQRRGTGRRVAGTEG</sequence>
<proteinExistence type="predicted"/>
<dbReference type="GO" id="GO:0006952">
    <property type="term" value="P:defense response"/>
    <property type="evidence" value="ECO:0007669"/>
    <property type="project" value="UniProtKB-KW"/>
</dbReference>
<feature type="domain" description="Disease resistance N-terminal" evidence="4">
    <location>
        <begin position="184"/>
        <end position="262"/>
    </location>
</feature>
<organism evidence="5 6">
    <name type="scientific">Chenopodium quinoa</name>
    <name type="common">Quinoa</name>
    <dbReference type="NCBI Taxonomy" id="63459"/>
    <lineage>
        <taxon>Eukaryota</taxon>
        <taxon>Viridiplantae</taxon>
        <taxon>Streptophyta</taxon>
        <taxon>Embryophyta</taxon>
        <taxon>Tracheophyta</taxon>
        <taxon>Spermatophyta</taxon>
        <taxon>Magnoliopsida</taxon>
        <taxon>eudicotyledons</taxon>
        <taxon>Gunneridae</taxon>
        <taxon>Pentapetalae</taxon>
        <taxon>Caryophyllales</taxon>
        <taxon>Chenopodiaceae</taxon>
        <taxon>Chenopodioideae</taxon>
        <taxon>Atripliceae</taxon>
        <taxon>Chenopodium</taxon>
    </lineage>
</organism>
<evidence type="ECO:0000313" key="5">
    <source>
        <dbReference type="EnsemblPlants" id="AUR62043882-RA:cds"/>
    </source>
</evidence>
<protein>
    <recommendedName>
        <fullName evidence="4">Disease resistance N-terminal domain-containing protein</fullName>
    </recommendedName>
</protein>
<evidence type="ECO:0000313" key="6">
    <source>
        <dbReference type="Proteomes" id="UP000596660"/>
    </source>
</evidence>
<dbReference type="Gramene" id="AUR62043882-RA">
    <property type="protein sequence ID" value="AUR62043882-RA:cds"/>
    <property type="gene ID" value="AUR62043882"/>
</dbReference>
<keyword evidence="3" id="KW-0611">Plant defense</keyword>
<dbReference type="GO" id="GO:0000166">
    <property type="term" value="F:nucleotide binding"/>
    <property type="evidence" value="ECO:0007669"/>
    <property type="project" value="UniProtKB-KW"/>
</dbReference>
<dbReference type="InterPro" id="IPR041118">
    <property type="entry name" value="Rx_N"/>
</dbReference>
<accession>A0A803NCQ8</accession>
<dbReference type="Proteomes" id="UP000596660">
    <property type="component" value="Unplaced"/>
</dbReference>